<dbReference type="InterPro" id="IPR020103">
    <property type="entry name" value="PsdUridine_synth_cat_dom_sf"/>
</dbReference>
<dbReference type="NCBIfam" id="TIGR00005">
    <property type="entry name" value="rluA_subfam"/>
    <property type="match status" value="1"/>
</dbReference>
<organism evidence="6">
    <name type="scientific">hydrothermal vent metagenome</name>
    <dbReference type="NCBI Taxonomy" id="652676"/>
    <lineage>
        <taxon>unclassified sequences</taxon>
        <taxon>metagenomes</taxon>
        <taxon>ecological metagenomes</taxon>
    </lineage>
</organism>
<evidence type="ECO:0000313" key="6">
    <source>
        <dbReference type="EMBL" id="SFV89603.1"/>
    </source>
</evidence>
<dbReference type="InterPro" id="IPR036986">
    <property type="entry name" value="S4_RNA-bd_sf"/>
</dbReference>
<reference evidence="6" key="1">
    <citation type="submission" date="2016-10" db="EMBL/GenBank/DDBJ databases">
        <authorList>
            <person name="de Groot N.N."/>
        </authorList>
    </citation>
    <scope>NUCLEOTIDE SEQUENCE</scope>
</reference>
<dbReference type="Gene3D" id="3.10.290.10">
    <property type="entry name" value="RNA-binding S4 domain"/>
    <property type="match status" value="1"/>
</dbReference>
<dbReference type="AlphaFoldDB" id="A0A1W1E6N2"/>
<dbReference type="InterPro" id="IPR006145">
    <property type="entry name" value="PsdUridine_synth_RsuA/RluA"/>
</dbReference>
<protein>
    <submittedName>
        <fullName evidence="6">Ribosomal large subunit pseudouridine synthase D</fullName>
        <ecNumber evidence="6">4.2.1.70</ecNumber>
    </submittedName>
</protein>
<dbReference type="GO" id="GO:0009982">
    <property type="term" value="F:pseudouridine synthase activity"/>
    <property type="evidence" value="ECO:0007669"/>
    <property type="project" value="InterPro"/>
</dbReference>
<proteinExistence type="inferred from homology"/>
<dbReference type="EMBL" id="FPHZ01000243">
    <property type="protein sequence ID" value="SFV89603.1"/>
    <property type="molecule type" value="Genomic_DNA"/>
</dbReference>
<evidence type="ECO:0000256" key="2">
    <source>
        <dbReference type="ARBA" id="ARBA00022884"/>
    </source>
</evidence>
<keyword evidence="3" id="KW-0413">Isomerase</keyword>
<dbReference type="FunFam" id="3.30.2350.10:FF:000006">
    <property type="entry name" value="Pseudouridine synthase"/>
    <property type="match status" value="1"/>
</dbReference>
<dbReference type="PROSITE" id="PS50889">
    <property type="entry name" value="S4"/>
    <property type="match status" value="1"/>
</dbReference>
<dbReference type="SMART" id="SM00363">
    <property type="entry name" value="S4"/>
    <property type="match status" value="1"/>
</dbReference>
<dbReference type="SUPFAM" id="SSF55120">
    <property type="entry name" value="Pseudouridine synthase"/>
    <property type="match status" value="1"/>
</dbReference>
<dbReference type="GO" id="GO:0003723">
    <property type="term" value="F:RNA binding"/>
    <property type="evidence" value="ECO:0007669"/>
    <property type="project" value="UniProtKB-KW"/>
</dbReference>
<evidence type="ECO:0000256" key="1">
    <source>
        <dbReference type="ARBA" id="ARBA00010876"/>
    </source>
</evidence>
<dbReference type="GO" id="GO:0000455">
    <property type="term" value="P:enzyme-directed rRNA pseudouridine synthesis"/>
    <property type="evidence" value="ECO:0007669"/>
    <property type="project" value="TreeGrafter"/>
</dbReference>
<dbReference type="PANTHER" id="PTHR21600:SF44">
    <property type="entry name" value="RIBOSOMAL LARGE SUBUNIT PSEUDOURIDINE SYNTHASE D"/>
    <property type="match status" value="1"/>
</dbReference>
<dbReference type="NCBIfam" id="NF008385">
    <property type="entry name" value="PRK11180.1"/>
    <property type="match status" value="1"/>
</dbReference>
<dbReference type="GO" id="GO:0004730">
    <property type="term" value="F:pseudouridylate synthase activity"/>
    <property type="evidence" value="ECO:0007669"/>
    <property type="project" value="UniProtKB-EC"/>
</dbReference>
<dbReference type="Gene3D" id="3.30.2350.10">
    <property type="entry name" value="Pseudouridine synthase"/>
    <property type="match status" value="1"/>
</dbReference>
<evidence type="ECO:0000313" key="5">
    <source>
        <dbReference type="EMBL" id="SFV89267.1"/>
    </source>
</evidence>
<comment type="similarity">
    <text evidence="1">Belongs to the pseudouridine synthase RluA family.</text>
</comment>
<dbReference type="CDD" id="cd02869">
    <property type="entry name" value="PseudoU_synth_RluA_like"/>
    <property type="match status" value="1"/>
</dbReference>
<evidence type="ECO:0000256" key="3">
    <source>
        <dbReference type="ARBA" id="ARBA00023235"/>
    </source>
</evidence>
<dbReference type="SUPFAM" id="SSF55174">
    <property type="entry name" value="Alpha-L RNA-binding motif"/>
    <property type="match status" value="1"/>
</dbReference>
<keyword evidence="2" id="KW-0694">RNA-binding</keyword>
<sequence>MNQLNIIIPDRLIGQRIDSALATMLPDYSRSKITAWVKAGNAFINGSAFKPKDKVLGGEIVALEIKKEKTNNWVGEDILIDVIYEDEDIIVVNKPVGLVTHPGAGNWTGTLANALLYFDPSLAKLDRAGIVHRLDKNTSGLMVVARSELAQKNLVEQLQAHRIDREYSAIVYGHMISGGTVEAPIGRDPKDRIKQAVVEEGEGKEATTHYRVIERFAHHTHIKAILETGRTHQIRVHMSHIGHPLLADPMYGGKIRFPKKADEVLKDALKGFKRQALHSKKLTLIHPITEEKMSWKAPLPQDMRDILDVLEKHDPV</sequence>
<dbReference type="InterPro" id="IPR006224">
    <property type="entry name" value="PsdUridine_synth_RluA-like_CS"/>
</dbReference>
<dbReference type="PROSITE" id="PS01129">
    <property type="entry name" value="PSI_RLU"/>
    <property type="match status" value="1"/>
</dbReference>
<dbReference type="InterPro" id="IPR006225">
    <property type="entry name" value="PsdUridine_synth_RluC/D"/>
</dbReference>
<accession>A0A1W1E6N2</accession>
<dbReference type="CDD" id="cd00165">
    <property type="entry name" value="S4"/>
    <property type="match status" value="1"/>
</dbReference>
<dbReference type="InterPro" id="IPR002942">
    <property type="entry name" value="S4_RNA-bd"/>
</dbReference>
<evidence type="ECO:0000259" key="4">
    <source>
        <dbReference type="SMART" id="SM00363"/>
    </source>
</evidence>
<dbReference type="InterPro" id="IPR050188">
    <property type="entry name" value="RluA_PseudoU_synthase"/>
</dbReference>
<dbReference type="EC" id="4.2.1.70" evidence="6"/>
<dbReference type="PANTHER" id="PTHR21600">
    <property type="entry name" value="MITOCHONDRIAL RNA PSEUDOURIDINE SYNTHASE"/>
    <property type="match status" value="1"/>
</dbReference>
<feature type="domain" description="RNA-binding S4" evidence="4">
    <location>
        <begin position="15"/>
        <end position="79"/>
    </location>
</feature>
<dbReference type="EMBL" id="FPIA01000139">
    <property type="protein sequence ID" value="SFV89267.1"/>
    <property type="molecule type" value="Genomic_DNA"/>
</dbReference>
<dbReference type="Pfam" id="PF00849">
    <property type="entry name" value="PseudoU_synth_2"/>
    <property type="match status" value="1"/>
</dbReference>
<keyword evidence="6" id="KW-0456">Lyase</keyword>
<name>A0A1W1E6N2_9ZZZZ</name>
<gene>
    <name evidence="6" type="ORF">MNB_SUP05-SYMBIONT-5-710</name>
    <name evidence="5" type="ORF">MNB_SUP05-SYMBIONT-7-222</name>
</gene>